<dbReference type="SUPFAM" id="SSF56300">
    <property type="entry name" value="Metallo-dependent phosphatases"/>
    <property type="match status" value="1"/>
</dbReference>
<evidence type="ECO:0000256" key="2">
    <source>
        <dbReference type="RuleBase" id="RU362119"/>
    </source>
</evidence>
<feature type="domain" description="Calcineurin-like phosphoesterase" evidence="3">
    <location>
        <begin position="52"/>
        <end position="312"/>
    </location>
</feature>
<reference evidence="5 6" key="1">
    <citation type="submission" date="2024-06" db="EMBL/GenBank/DDBJ databases">
        <title>The Natural Products Discovery Center: Release of the First 8490 Sequenced Strains for Exploring Actinobacteria Biosynthetic Diversity.</title>
        <authorList>
            <person name="Kalkreuter E."/>
            <person name="Kautsar S.A."/>
            <person name="Yang D."/>
            <person name="Bader C.D."/>
            <person name="Teijaro C.N."/>
            <person name="Fluegel L."/>
            <person name="Davis C.M."/>
            <person name="Simpson J.R."/>
            <person name="Lauterbach L."/>
            <person name="Steele A.D."/>
            <person name="Gui C."/>
            <person name="Meng S."/>
            <person name="Li G."/>
            <person name="Viehrig K."/>
            <person name="Ye F."/>
            <person name="Su P."/>
            <person name="Kiefer A.F."/>
            <person name="Nichols A."/>
            <person name="Cepeda A.J."/>
            <person name="Yan W."/>
            <person name="Fan B."/>
            <person name="Jiang Y."/>
            <person name="Adhikari A."/>
            <person name="Zheng C.-J."/>
            <person name="Schuster L."/>
            <person name="Cowan T.M."/>
            <person name="Smanski M.J."/>
            <person name="Chevrette M.G."/>
            <person name="De Carvalho L.P.S."/>
            <person name="Shen B."/>
        </authorList>
    </citation>
    <scope>NUCLEOTIDE SEQUENCE [LARGE SCALE GENOMIC DNA]</scope>
    <source>
        <strain evidence="5 6">NPDC052347</strain>
    </source>
</reference>
<dbReference type="Proteomes" id="UP001552594">
    <property type="component" value="Unassembled WGS sequence"/>
</dbReference>
<dbReference type="InterPro" id="IPR006179">
    <property type="entry name" value="5_nucleotidase/apyrase"/>
</dbReference>
<dbReference type="InterPro" id="IPR006311">
    <property type="entry name" value="TAT_signal"/>
</dbReference>
<dbReference type="Gene3D" id="3.60.21.10">
    <property type="match status" value="1"/>
</dbReference>
<keyword evidence="2" id="KW-0547">Nucleotide-binding</keyword>
<evidence type="ECO:0000313" key="5">
    <source>
        <dbReference type="EMBL" id="MEV5510140.1"/>
    </source>
</evidence>
<dbReference type="PANTHER" id="PTHR11575:SF24">
    <property type="entry name" value="5'-NUCLEOTIDASE"/>
    <property type="match status" value="1"/>
</dbReference>
<feature type="domain" description="5'-Nucleotidase C-terminal" evidence="4">
    <location>
        <begin position="393"/>
        <end position="568"/>
    </location>
</feature>
<comment type="caution">
    <text evidence="5">The sequence shown here is derived from an EMBL/GenBank/DDBJ whole genome shotgun (WGS) entry which is preliminary data.</text>
</comment>
<dbReference type="InterPro" id="IPR029052">
    <property type="entry name" value="Metallo-depent_PP-like"/>
</dbReference>
<keyword evidence="2" id="KW-0378">Hydrolase</keyword>
<evidence type="ECO:0000256" key="1">
    <source>
        <dbReference type="ARBA" id="ARBA00022729"/>
    </source>
</evidence>
<proteinExistence type="inferred from homology"/>
<gene>
    <name evidence="5" type="ORF">AB0L16_27555</name>
</gene>
<accession>A0ABV3K4Q3</accession>
<keyword evidence="6" id="KW-1185">Reference proteome</keyword>
<dbReference type="Pfam" id="PF02872">
    <property type="entry name" value="5_nucleotid_C"/>
    <property type="match status" value="1"/>
</dbReference>
<dbReference type="PANTHER" id="PTHR11575">
    <property type="entry name" value="5'-NUCLEOTIDASE-RELATED"/>
    <property type="match status" value="1"/>
</dbReference>
<dbReference type="Pfam" id="PF00149">
    <property type="entry name" value="Metallophos"/>
    <property type="match status" value="1"/>
</dbReference>
<sequence>MNHRCESGSNLSRRAVLLGGAAAALLGVPAYASAAAAANDTRRSRCIPVQLLSITDLHGNLRPPGNGDGLLPDDQGRRTVRVGGAAYIAAHAKRLKSPANSIFFSIGDNISGGEPMDNKMLSDEGPAEVLNKLGLKFSTLGNHELDYGADYFLDHMVKGKPAGVAGRDSSFTDSTGHRYAGLKLPYYSANIVRRDTGRTILPPYNIEQVSGPDGRSYPIGFIHLTLPHTPTGSSSYNPGLDGLDAVETANQCAKELKARGVNALVLCVHDGASQHNGDTAPINGSKNLGGPALELAKKADPDICAIITGHWHAWFNAMLPDAHGVPRPFVEAGHAGQIINEINLRLDPATGKVVRELTTSTNHPVTHDISPDPHIQRIVDYWTAQGKKRSATVAGHLTGDYTRDKNAHGESTLGDLGADLMLWSARRHRGGAADFGICTAWPRTGSNAFGGSLHYRKGSGTGDADGVILYGEAYANVGYENPILTVSLTGEQIRLALEQQWEEKTGGMAPLSFSANVKAVFDATRPIGRRADPAHFLIDGKPLDPNRTYRVAGLAYTLIGVDGYSALADFTDPFRNGRDHEEFIAYLRAESPIRPARRDRVTVIGGSAHS</sequence>
<dbReference type="InterPro" id="IPR036907">
    <property type="entry name" value="5'-Nucleotdase_C_sf"/>
</dbReference>
<dbReference type="InterPro" id="IPR008334">
    <property type="entry name" value="5'-Nucleotdase_C"/>
</dbReference>
<organism evidence="5 6">
    <name type="scientific">Streptomyces orinoci</name>
    <name type="common">Streptoverticillium orinoci</name>
    <dbReference type="NCBI Taxonomy" id="67339"/>
    <lineage>
        <taxon>Bacteria</taxon>
        <taxon>Bacillati</taxon>
        <taxon>Actinomycetota</taxon>
        <taxon>Actinomycetes</taxon>
        <taxon>Kitasatosporales</taxon>
        <taxon>Streptomycetaceae</taxon>
        <taxon>Streptomyces</taxon>
    </lineage>
</organism>
<protein>
    <submittedName>
        <fullName evidence="5">Bifunctional metallophosphatase/5'-nucleotidase</fullName>
    </submittedName>
</protein>
<name>A0ABV3K4Q3_STRON</name>
<evidence type="ECO:0000259" key="4">
    <source>
        <dbReference type="Pfam" id="PF02872"/>
    </source>
</evidence>
<evidence type="ECO:0000313" key="6">
    <source>
        <dbReference type="Proteomes" id="UP001552594"/>
    </source>
</evidence>
<dbReference type="PROSITE" id="PS51318">
    <property type="entry name" value="TAT"/>
    <property type="match status" value="1"/>
</dbReference>
<dbReference type="Gene3D" id="3.90.780.10">
    <property type="entry name" value="5'-Nucleotidase, C-terminal domain"/>
    <property type="match status" value="1"/>
</dbReference>
<keyword evidence="1 2" id="KW-0732">Signal</keyword>
<feature type="chain" id="PRO_5044997872" evidence="2">
    <location>
        <begin position="35"/>
        <end position="610"/>
    </location>
</feature>
<dbReference type="RefSeq" id="WP_206608379.1">
    <property type="nucleotide sequence ID" value="NZ_JBFAUK010000028.1"/>
</dbReference>
<dbReference type="InterPro" id="IPR004843">
    <property type="entry name" value="Calcineurin-like_PHP"/>
</dbReference>
<dbReference type="EMBL" id="JBFAUK010000028">
    <property type="protein sequence ID" value="MEV5510140.1"/>
    <property type="molecule type" value="Genomic_DNA"/>
</dbReference>
<dbReference type="PRINTS" id="PR01607">
    <property type="entry name" value="APYRASEFAMLY"/>
</dbReference>
<dbReference type="SUPFAM" id="SSF55816">
    <property type="entry name" value="5'-nucleotidase (syn. UDP-sugar hydrolase), C-terminal domain"/>
    <property type="match status" value="1"/>
</dbReference>
<comment type="similarity">
    <text evidence="2">Belongs to the 5'-nucleotidase family.</text>
</comment>
<evidence type="ECO:0000259" key="3">
    <source>
        <dbReference type="Pfam" id="PF00149"/>
    </source>
</evidence>
<feature type="signal peptide" evidence="2">
    <location>
        <begin position="1"/>
        <end position="34"/>
    </location>
</feature>